<feature type="domain" description="Histidine kinase" evidence="14">
    <location>
        <begin position="565"/>
        <end position="784"/>
    </location>
</feature>
<evidence type="ECO:0000313" key="17">
    <source>
        <dbReference type="Proteomes" id="UP000598467"/>
    </source>
</evidence>
<dbReference type="Pfam" id="PF12860">
    <property type="entry name" value="PAS_7"/>
    <property type="match status" value="1"/>
</dbReference>
<dbReference type="InterPro" id="IPR001610">
    <property type="entry name" value="PAC"/>
</dbReference>
<gene>
    <name evidence="16" type="ORF">HK439_03185</name>
</gene>
<evidence type="ECO:0000256" key="7">
    <source>
        <dbReference type="ARBA" id="ARBA00022777"/>
    </source>
</evidence>
<sequence length="794" mass="87011">MARAFAGSASMRRLAQIRGQLLGQNGDRKSLTGHLRLLAEPTYQRLLRSEPFMRRLIPALCLVFIASLAVYRSLELYYDHQATERQARDEIALTATVISSHLASEETNLPELGYRSALQRVLADSLPAGATSNGRTILVADKDGTIVASAPLQPMLEGMQITDIFSASQPLTVFGARAGVLTVKAALLRSGVGEDTMATVHHLDGRLGMIAVLQPEEDIYADWHADVSANVTLFVGTASVLLVLIYAFFAQATRAEQADEMYAATRGRIDTALTHGRCGLFDWDLSRGRMFWSASLYELLGREPKDDILSFSEVNAIAHPDDVDLLALAEHLLQSGETMIDQMFRMRHQDGNWVWLRARGEIQREPGRSEPHLIGICIDVTEQHELAEQSRTADLRLRDAIETISEAFVLWNARNELVICNSNYQALHGLPANVIKPGTPYQDVMSAAANTQIAPQAMTVSQRDGTADGSYEVQLDDGRWLQISERRTKDGGFVSVGTDITALKRHEEKLMDSERKLKATITDLRKSRQTLEVQAQQLVELADKYAHEKTKAEEANKAKSEFLANISHELRTPLNAIIGFSDIMTQEMFGPLGGERYAEYSRDIHESGTHLLNVINDILDMSKIEAGRMSIAAEDINAAEAAADAARIITAAAAEKAITVSCDVAEDLTVRGDRRALKQILLNLLANAVKFTPESGMVALTAEQTDERIRFTIEDTGIGIAEADIERLAKPFVQVENQFTKSHKGSGLGLAIARSLIELHGGELEIASEVSKGTTVSFTLAASSTSVPAQAELL</sequence>
<dbReference type="SUPFAM" id="SSF55785">
    <property type="entry name" value="PYP-like sensor domain (PAS domain)"/>
    <property type="match status" value="2"/>
</dbReference>
<dbReference type="CDD" id="cd00130">
    <property type="entry name" value="PAS"/>
    <property type="match status" value="1"/>
</dbReference>
<keyword evidence="9" id="KW-0902">Two-component regulatory system</keyword>
<dbReference type="Pfam" id="PF00512">
    <property type="entry name" value="HisKA"/>
    <property type="match status" value="1"/>
</dbReference>
<evidence type="ECO:0000256" key="11">
    <source>
        <dbReference type="ARBA" id="ARBA00023306"/>
    </source>
</evidence>
<dbReference type="Pfam" id="PF02518">
    <property type="entry name" value="HATPase_c"/>
    <property type="match status" value="1"/>
</dbReference>
<dbReference type="GO" id="GO:0016020">
    <property type="term" value="C:membrane"/>
    <property type="evidence" value="ECO:0007669"/>
    <property type="project" value="UniProtKB-SubCell"/>
</dbReference>
<dbReference type="FunFam" id="1.10.287.130:FF:000038">
    <property type="entry name" value="Sensory transduction histidine kinase"/>
    <property type="match status" value="1"/>
</dbReference>
<dbReference type="FunFam" id="3.30.565.10:FF:000010">
    <property type="entry name" value="Sensor histidine kinase RcsC"/>
    <property type="match status" value="1"/>
</dbReference>
<keyword evidence="13" id="KW-1133">Transmembrane helix</keyword>
<dbReference type="CDD" id="cd16922">
    <property type="entry name" value="HATPase_EvgS-ArcB-TorS-like"/>
    <property type="match status" value="1"/>
</dbReference>
<dbReference type="GO" id="GO:0005524">
    <property type="term" value="F:ATP binding"/>
    <property type="evidence" value="ECO:0007669"/>
    <property type="project" value="UniProtKB-KW"/>
</dbReference>
<dbReference type="AlphaFoldDB" id="A0A926NVP6"/>
<dbReference type="InterPro" id="IPR005467">
    <property type="entry name" value="His_kinase_dom"/>
</dbReference>
<dbReference type="SUPFAM" id="SSF47384">
    <property type="entry name" value="Homodimeric domain of signal transducing histidine kinase"/>
    <property type="match status" value="1"/>
</dbReference>
<evidence type="ECO:0000256" key="6">
    <source>
        <dbReference type="ARBA" id="ARBA00022741"/>
    </source>
</evidence>
<dbReference type="CDD" id="cd00082">
    <property type="entry name" value="HisKA"/>
    <property type="match status" value="1"/>
</dbReference>
<evidence type="ECO:0000256" key="10">
    <source>
        <dbReference type="ARBA" id="ARBA00023136"/>
    </source>
</evidence>
<keyword evidence="13" id="KW-0812">Transmembrane</keyword>
<keyword evidence="8" id="KW-0067">ATP-binding</keyword>
<evidence type="ECO:0000256" key="4">
    <source>
        <dbReference type="ARBA" id="ARBA00022553"/>
    </source>
</evidence>
<feature type="coiled-coil region" evidence="12">
    <location>
        <begin position="503"/>
        <end position="558"/>
    </location>
</feature>
<dbReference type="PANTHER" id="PTHR43711:SF26">
    <property type="entry name" value="SENSOR HISTIDINE KINASE RCSC"/>
    <property type="match status" value="1"/>
</dbReference>
<accession>A0A926NVP6</accession>
<dbReference type="InterPro" id="IPR000014">
    <property type="entry name" value="PAS"/>
</dbReference>
<evidence type="ECO:0000256" key="12">
    <source>
        <dbReference type="SAM" id="Coils"/>
    </source>
</evidence>
<dbReference type="PROSITE" id="PS50109">
    <property type="entry name" value="HIS_KIN"/>
    <property type="match status" value="1"/>
</dbReference>
<dbReference type="InterPro" id="IPR036097">
    <property type="entry name" value="HisK_dim/P_sf"/>
</dbReference>
<dbReference type="PANTHER" id="PTHR43711">
    <property type="entry name" value="TWO-COMPONENT HISTIDINE KINASE"/>
    <property type="match status" value="1"/>
</dbReference>
<dbReference type="PROSITE" id="PS50113">
    <property type="entry name" value="PAC"/>
    <property type="match status" value="1"/>
</dbReference>
<dbReference type="SUPFAM" id="SSF55874">
    <property type="entry name" value="ATPase domain of HSP90 chaperone/DNA topoisomerase II/histidine kinase"/>
    <property type="match status" value="1"/>
</dbReference>
<dbReference type="Gene3D" id="2.10.70.100">
    <property type="match status" value="1"/>
</dbReference>
<keyword evidence="6" id="KW-0547">Nucleotide-binding</keyword>
<dbReference type="InterPro" id="IPR035965">
    <property type="entry name" value="PAS-like_dom_sf"/>
</dbReference>
<dbReference type="SMART" id="SM00387">
    <property type="entry name" value="HATPase_c"/>
    <property type="match status" value="1"/>
</dbReference>
<evidence type="ECO:0000256" key="5">
    <source>
        <dbReference type="ARBA" id="ARBA00022679"/>
    </source>
</evidence>
<dbReference type="EC" id="2.7.13.3" evidence="3"/>
<organism evidence="16 17">
    <name type="scientific">Roseibium aggregatum</name>
    <dbReference type="NCBI Taxonomy" id="187304"/>
    <lineage>
        <taxon>Bacteria</taxon>
        <taxon>Pseudomonadati</taxon>
        <taxon>Pseudomonadota</taxon>
        <taxon>Alphaproteobacteria</taxon>
        <taxon>Hyphomicrobiales</taxon>
        <taxon>Stappiaceae</taxon>
        <taxon>Roseibium</taxon>
    </lineage>
</organism>
<dbReference type="SMART" id="SM00388">
    <property type="entry name" value="HisKA"/>
    <property type="match status" value="1"/>
</dbReference>
<dbReference type="RefSeq" id="WP_190289916.1">
    <property type="nucleotide sequence ID" value="NZ_JABFCZ010000003.1"/>
</dbReference>
<dbReference type="InterPro" id="IPR003594">
    <property type="entry name" value="HATPase_dom"/>
</dbReference>
<comment type="catalytic activity">
    <reaction evidence="1">
        <text>ATP + protein L-histidine = ADP + protein N-phospho-L-histidine.</text>
        <dbReference type="EC" id="2.7.13.3"/>
    </reaction>
</comment>
<evidence type="ECO:0000256" key="2">
    <source>
        <dbReference type="ARBA" id="ARBA00004370"/>
    </source>
</evidence>
<feature type="transmembrane region" description="Helical" evidence="13">
    <location>
        <begin position="52"/>
        <end position="71"/>
    </location>
</feature>
<dbReference type="InterPro" id="IPR003661">
    <property type="entry name" value="HisK_dim/P_dom"/>
</dbReference>
<keyword evidence="12" id="KW-0175">Coiled coil</keyword>
<dbReference type="InterPro" id="IPR000700">
    <property type="entry name" value="PAS-assoc_C"/>
</dbReference>
<comment type="subcellular location">
    <subcellularLocation>
        <location evidence="2">Membrane</location>
    </subcellularLocation>
</comment>
<keyword evidence="7" id="KW-0418">Kinase</keyword>
<dbReference type="Gene3D" id="3.30.565.10">
    <property type="entry name" value="Histidine kinase-like ATPase, C-terminal domain"/>
    <property type="match status" value="1"/>
</dbReference>
<proteinExistence type="predicted"/>
<dbReference type="PRINTS" id="PR00344">
    <property type="entry name" value="BCTRLSENSOR"/>
</dbReference>
<feature type="transmembrane region" description="Helical" evidence="13">
    <location>
        <begin position="231"/>
        <end position="249"/>
    </location>
</feature>
<dbReference type="InterPro" id="IPR050736">
    <property type="entry name" value="Sensor_HK_Regulatory"/>
</dbReference>
<dbReference type="NCBIfam" id="TIGR00229">
    <property type="entry name" value="sensory_box"/>
    <property type="match status" value="1"/>
</dbReference>
<feature type="domain" description="PAC" evidence="15">
    <location>
        <begin position="340"/>
        <end position="392"/>
    </location>
</feature>
<evidence type="ECO:0000259" key="15">
    <source>
        <dbReference type="PROSITE" id="PS50113"/>
    </source>
</evidence>
<evidence type="ECO:0000313" key="16">
    <source>
        <dbReference type="EMBL" id="MBD1545251.1"/>
    </source>
</evidence>
<evidence type="ECO:0000259" key="14">
    <source>
        <dbReference type="PROSITE" id="PS50109"/>
    </source>
</evidence>
<evidence type="ECO:0000256" key="8">
    <source>
        <dbReference type="ARBA" id="ARBA00022840"/>
    </source>
</evidence>
<evidence type="ECO:0000256" key="13">
    <source>
        <dbReference type="SAM" id="Phobius"/>
    </source>
</evidence>
<keyword evidence="11" id="KW-0131">Cell cycle</keyword>
<dbReference type="Proteomes" id="UP000598467">
    <property type="component" value="Unassembled WGS sequence"/>
</dbReference>
<keyword evidence="4" id="KW-0597">Phosphoprotein</keyword>
<keyword evidence="5" id="KW-0808">Transferase</keyword>
<dbReference type="Pfam" id="PF08447">
    <property type="entry name" value="PAS_3"/>
    <property type="match status" value="1"/>
</dbReference>
<comment type="caution">
    <text evidence="16">The sequence shown here is derived from an EMBL/GenBank/DDBJ whole genome shotgun (WGS) entry which is preliminary data.</text>
</comment>
<dbReference type="InterPro" id="IPR036890">
    <property type="entry name" value="HATPase_C_sf"/>
</dbReference>
<evidence type="ECO:0000256" key="1">
    <source>
        <dbReference type="ARBA" id="ARBA00000085"/>
    </source>
</evidence>
<dbReference type="EMBL" id="JABFCZ010000003">
    <property type="protein sequence ID" value="MBD1545251.1"/>
    <property type="molecule type" value="Genomic_DNA"/>
</dbReference>
<dbReference type="InterPro" id="IPR004358">
    <property type="entry name" value="Sig_transdc_His_kin-like_C"/>
</dbReference>
<dbReference type="GO" id="GO:0000155">
    <property type="term" value="F:phosphorelay sensor kinase activity"/>
    <property type="evidence" value="ECO:0007669"/>
    <property type="project" value="InterPro"/>
</dbReference>
<dbReference type="Gene3D" id="1.10.287.130">
    <property type="match status" value="1"/>
</dbReference>
<keyword evidence="10 13" id="KW-0472">Membrane</keyword>
<dbReference type="InterPro" id="IPR013655">
    <property type="entry name" value="PAS_fold_3"/>
</dbReference>
<reference evidence="16" key="1">
    <citation type="submission" date="2020-05" db="EMBL/GenBank/DDBJ databases">
        <title>Identification of trans-AT polyketide cluster in two marine bacteria, producers of a novel glutaramide-containing polyketide sesbanimide D and analogs.</title>
        <authorList>
            <person name="Kacar D."/>
            <person name="Rodriguez P."/>
            <person name="Canedo L."/>
            <person name="Gonzalez E."/>
            <person name="Galan B."/>
            <person name="De La Calle F."/>
            <person name="Garcia J.L."/>
        </authorList>
    </citation>
    <scope>NUCLEOTIDE SEQUENCE</scope>
    <source>
        <strain evidence="16">PHM038</strain>
    </source>
</reference>
<name>A0A926NVP6_9HYPH</name>
<evidence type="ECO:0000256" key="3">
    <source>
        <dbReference type="ARBA" id="ARBA00012438"/>
    </source>
</evidence>
<evidence type="ECO:0000256" key="9">
    <source>
        <dbReference type="ARBA" id="ARBA00023012"/>
    </source>
</evidence>
<dbReference type="SMART" id="SM00086">
    <property type="entry name" value="PAC"/>
    <property type="match status" value="2"/>
</dbReference>
<dbReference type="Gene3D" id="3.30.450.20">
    <property type="entry name" value="PAS domain"/>
    <property type="match status" value="2"/>
</dbReference>
<protein>
    <recommendedName>
        <fullName evidence="3">histidine kinase</fullName>
        <ecNumber evidence="3">2.7.13.3</ecNumber>
    </recommendedName>
</protein>